<gene>
    <name evidence="2" type="ORF">ILEXP_LOCUS17051</name>
</gene>
<evidence type="ECO:0000256" key="1">
    <source>
        <dbReference type="SAM" id="Coils"/>
    </source>
</evidence>
<dbReference type="Proteomes" id="UP001642360">
    <property type="component" value="Unassembled WGS sequence"/>
</dbReference>
<evidence type="ECO:0000313" key="3">
    <source>
        <dbReference type="Proteomes" id="UP001642360"/>
    </source>
</evidence>
<reference evidence="2 3" key="1">
    <citation type="submission" date="2024-02" db="EMBL/GenBank/DDBJ databases">
        <authorList>
            <person name="Vignale AGUSTIN F."/>
            <person name="Sosa J E."/>
            <person name="Modenutti C."/>
        </authorList>
    </citation>
    <scope>NUCLEOTIDE SEQUENCE [LARGE SCALE GENOMIC DNA]</scope>
</reference>
<organism evidence="2 3">
    <name type="scientific">Ilex paraguariensis</name>
    <name type="common">yerba mate</name>
    <dbReference type="NCBI Taxonomy" id="185542"/>
    <lineage>
        <taxon>Eukaryota</taxon>
        <taxon>Viridiplantae</taxon>
        <taxon>Streptophyta</taxon>
        <taxon>Embryophyta</taxon>
        <taxon>Tracheophyta</taxon>
        <taxon>Spermatophyta</taxon>
        <taxon>Magnoliopsida</taxon>
        <taxon>eudicotyledons</taxon>
        <taxon>Gunneridae</taxon>
        <taxon>Pentapetalae</taxon>
        <taxon>asterids</taxon>
        <taxon>campanulids</taxon>
        <taxon>Aquifoliales</taxon>
        <taxon>Aquifoliaceae</taxon>
        <taxon>Ilex</taxon>
    </lineage>
</organism>
<proteinExistence type="predicted"/>
<keyword evidence="1" id="KW-0175">Coiled coil</keyword>
<comment type="caution">
    <text evidence="2">The sequence shown here is derived from an EMBL/GenBank/DDBJ whole genome shotgun (WGS) entry which is preliminary data.</text>
</comment>
<protein>
    <submittedName>
        <fullName evidence="2">Uncharacterized protein</fullName>
    </submittedName>
</protein>
<accession>A0ABC8RVR3</accession>
<dbReference type="AlphaFoldDB" id="A0ABC8RVR3"/>
<sequence>MELIPQVDLRRSVDLPFQTRSREALHALLEAATHVCALRREIFVIRSNVQGRAAELQEARQHNAELLSWGLSTEKELEQVITQWAQTFRQLIVSTSAEVSFQDELTRARKGYDAQMEDLLDSSISRTLLEEQLKESQVVIVDLSKSLAAERQLVKNQQKEIEGVRVEAARAFVDDFF</sequence>
<evidence type="ECO:0000313" key="2">
    <source>
        <dbReference type="EMBL" id="CAK9149060.1"/>
    </source>
</evidence>
<name>A0ABC8RVR3_9AQUA</name>
<dbReference type="EMBL" id="CAUOFW020001827">
    <property type="protein sequence ID" value="CAK9149060.1"/>
    <property type="molecule type" value="Genomic_DNA"/>
</dbReference>
<feature type="coiled-coil region" evidence="1">
    <location>
        <begin position="140"/>
        <end position="167"/>
    </location>
</feature>
<keyword evidence="3" id="KW-1185">Reference proteome</keyword>